<dbReference type="SUPFAM" id="SSF53335">
    <property type="entry name" value="S-adenosyl-L-methionine-dependent methyltransferases"/>
    <property type="match status" value="1"/>
</dbReference>
<dbReference type="Gene3D" id="3.40.50.150">
    <property type="entry name" value="Vaccinia Virus protein VP39"/>
    <property type="match status" value="1"/>
</dbReference>
<dbReference type="GO" id="GO:0032259">
    <property type="term" value="P:methylation"/>
    <property type="evidence" value="ECO:0007669"/>
    <property type="project" value="UniProtKB-KW"/>
</dbReference>
<dbReference type="EC" id="2.1.1.-" evidence="1"/>
<evidence type="ECO:0000313" key="1">
    <source>
        <dbReference type="EMBL" id="WGH93549.1"/>
    </source>
</evidence>
<keyword evidence="1" id="KW-0808">Transferase</keyword>
<accession>A0AAJ6APP5</accession>
<protein>
    <submittedName>
        <fullName evidence="1">Class I SAM-dependent methyltransferase</fullName>
        <ecNumber evidence="1">2.1.1.-</ecNumber>
    </submittedName>
</protein>
<dbReference type="EMBL" id="CP122566">
    <property type="protein sequence ID" value="WGH93549.1"/>
    <property type="molecule type" value="Genomic_DNA"/>
</dbReference>
<dbReference type="InterPro" id="IPR029063">
    <property type="entry name" value="SAM-dependent_MTases_sf"/>
</dbReference>
<dbReference type="CDD" id="cd02440">
    <property type="entry name" value="AdoMet_MTases"/>
    <property type="match status" value="1"/>
</dbReference>
<dbReference type="PRINTS" id="PR00507">
    <property type="entry name" value="N12N6MTFRASE"/>
</dbReference>
<dbReference type="GO" id="GO:0008168">
    <property type="term" value="F:methyltransferase activity"/>
    <property type="evidence" value="ECO:0007669"/>
    <property type="project" value="UniProtKB-KW"/>
</dbReference>
<keyword evidence="2" id="KW-1185">Reference proteome</keyword>
<sequence length="347" mass="37723">MIATTSSAAAWTAIKQANVEALRARFCSRKRDNKPTPEEVVALRRWAGWVQMQRLFAPDGPEALLRSVRALVTPSELDAGSRYAAVNAHWTPPEVAADVWTAVTTFGATSGARTVLEPSCGIGEFLFPAPQTVKMTGIEIDPATADIACLLFPAADVHTGSFGNVDLPDAHYELSVGNVPFSQEISTDQKYNAHRLPIAEHFLLKATRVVRPGGLVALIVPRRLLDARDSSVRERMTEFASLVAAVRFPSHRSGVLDVPGVVADLVILRRRSPGSNPVSQEPAWTIAAAIRGSSIQINEYFTHHPDQVLGVFIASGNCMKVVTDSEEPHIRLPRILADTLRAERTRG</sequence>
<organism evidence="1 2">
    <name type="scientific">Auritidibacter ignavus</name>
    <dbReference type="NCBI Taxonomy" id="678932"/>
    <lineage>
        <taxon>Bacteria</taxon>
        <taxon>Bacillati</taxon>
        <taxon>Actinomycetota</taxon>
        <taxon>Actinomycetes</taxon>
        <taxon>Micrococcales</taxon>
        <taxon>Micrococcaceae</taxon>
        <taxon>Auritidibacter</taxon>
    </lineage>
</organism>
<dbReference type="Proteomes" id="UP001224674">
    <property type="component" value="Chromosome"/>
</dbReference>
<gene>
    <name evidence="1" type="ORF">QDX21_01715</name>
</gene>
<evidence type="ECO:0000313" key="2">
    <source>
        <dbReference type="Proteomes" id="UP001224674"/>
    </source>
</evidence>
<dbReference type="RefSeq" id="WP_279675024.1">
    <property type="nucleotide sequence ID" value="NZ_CP122566.1"/>
</dbReference>
<name>A0AAJ6APP5_9MICC</name>
<dbReference type="AlphaFoldDB" id="A0AAJ6APP5"/>
<proteinExistence type="predicted"/>
<keyword evidence="1" id="KW-0489">Methyltransferase</keyword>
<reference evidence="1 2" key="1">
    <citation type="submission" date="2023-03" db="EMBL/GenBank/DDBJ databases">
        <title>Complete genome sequences of several Auritidibacter ignavus strains isolated from ear infections.</title>
        <authorList>
            <person name="Baehr T."/>
            <person name="Baumhoegger A.M."/>
        </authorList>
    </citation>
    <scope>NUCLEOTIDE SEQUENCE [LARGE SCALE GENOMIC DNA]</scope>
    <source>
        <strain evidence="1 2">BABAE-6</strain>
    </source>
</reference>